<dbReference type="GO" id="GO:0008408">
    <property type="term" value="F:3'-5' exonuclease activity"/>
    <property type="evidence" value="ECO:0007669"/>
    <property type="project" value="TreeGrafter"/>
</dbReference>
<dbReference type="GO" id="GO:0005760">
    <property type="term" value="C:gamma DNA polymerase complex"/>
    <property type="evidence" value="ECO:0007669"/>
    <property type="project" value="InterPro"/>
</dbReference>
<dbReference type="GO" id="GO:0003677">
    <property type="term" value="F:DNA binding"/>
    <property type="evidence" value="ECO:0007669"/>
    <property type="project" value="InterPro"/>
</dbReference>
<keyword evidence="2" id="KW-1185">Reference proteome</keyword>
<dbReference type="EMBL" id="CAAALY010029496">
    <property type="protein sequence ID" value="VEL16687.1"/>
    <property type="molecule type" value="Genomic_DNA"/>
</dbReference>
<reference evidence="1" key="1">
    <citation type="submission" date="2018-11" db="EMBL/GenBank/DDBJ databases">
        <authorList>
            <consortium name="Pathogen Informatics"/>
        </authorList>
    </citation>
    <scope>NUCLEOTIDE SEQUENCE</scope>
</reference>
<accession>A0A3S5FD52</accession>
<evidence type="ECO:0000313" key="1">
    <source>
        <dbReference type="EMBL" id="VEL16687.1"/>
    </source>
</evidence>
<gene>
    <name evidence="1" type="ORF">PXEA_LOCUS10127</name>
</gene>
<dbReference type="GO" id="GO:0006264">
    <property type="term" value="P:mitochondrial DNA replication"/>
    <property type="evidence" value="ECO:0007669"/>
    <property type="project" value="TreeGrafter"/>
</dbReference>
<dbReference type="PANTHER" id="PTHR10267:SF0">
    <property type="entry name" value="DNA POLYMERASE SUBUNIT GAMMA-1"/>
    <property type="match status" value="1"/>
</dbReference>
<dbReference type="GO" id="GO:0003887">
    <property type="term" value="F:DNA-directed DNA polymerase activity"/>
    <property type="evidence" value="ECO:0007669"/>
    <property type="project" value="TreeGrafter"/>
</dbReference>
<dbReference type="Proteomes" id="UP000784294">
    <property type="component" value="Unassembled WGS sequence"/>
</dbReference>
<dbReference type="InterPro" id="IPR002297">
    <property type="entry name" value="DNA-dir_DNA_pol_A_mt"/>
</dbReference>
<proteinExistence type="predicted"/>
<protein>
    <submittedName>
        <fullName evidence="1">Uncharacterized protein</fullName>
    </submittedName>
</protein>
<evidence type="ECO:0000313" key="2">
    <source>
        <dbReference type="Proteomes" id="UP000784294"/>
    </source>
</evidence>
<dbReference type="PANTHER" id="PTHR10267">
    <property type="entry name" value="DNA POLYMERASE SUBUNIT GAMMA-1"/>
    <property type="match status" value="1"/>
</dbReference>
<name>A0A3S5FD52_9PLAT</name>
<sequence length="71" mass="8184">MLFRFPHPATLVGLLEMGSMYLPVDDAWPLFRQRAASTFEKNNRRQKQLLMKLANQALERFGGSDQRLAFG</sequence>
<comment type="caution">
    <text evidence="1">The sequence shown here is derived from an EMBL/GenBank/DDBJ whole genome shotgun (WGS) entry which is preliminary data.</text>
</comment>
<dbReference type="AlphaFoldDB" id="A0A3S5FD52"/>
<dbReference type="OrthoDB" id="5588663at2759"/>
<organism evidence="1 2">
    <name type="scientific">Protopolystoma xenopodis</name>
    <dbReference type="NCBI Taxonomy" id="117903"/>
    <lineage>
        <taxon>Eukaryota</taxon>
        <taxon>Metazoa</taxon>
        <taxon>Spiralia</taxon>
        <taxon>Lophotrochozoa</taxon>
        <taxon>Platyhelminthes</taxon>
        <taxon>Monogenea</taxon>
        <taxon>Polyopisthocotylea</taxon>
        <taxon>Polystomatidea</taxon>
        <taxon>Polystomatidae</taxon>
        <taxon>Protopolystoma</taxon>
    </lineage>
</organism>